<evidence type="ECO:0000256" key="5">
    <source>
        <dbReference type="ARBA" id="ARBA00022833"/>
    </source>
</evidence>
<organism evidence="11">
    <name type="scientific">uncultured Dysgonomonas sp</name>
    <dbReference type="NCBI Taxonomy" id="206096"/>
    <lineage>
        <taxon>Bacteria</taxon>
        <taxon>Pseudomonadati</taxon>
        <taxon>Bacteroidota</taxon>
        <taxon>Bacteroidia</taxon>
        <taxon>Bacteroidales</taxon>
        <taxon>Dysgonomonadaceae</taxon>
        <taxon>Dysgonomonas</taxon>
        <taxon>environmental samples</taxon>
    </lineage>
</organism>
<dbReference type="EMBL" id="FLUL01000001">
    <property type="protein sequence ID" value="SBW02467.1"/>
    <property type="molecule type" value="Genomic_DNA"/>
</dbReference>
<dbReference type="PIRSF" id="PIRSF006113">
    <property type="entry name" value="PTP_synth"/>
    <property type="match status" value="1"/>
</dbReference>
<dbReference type="RefSeq" id="WP_283685445.1">
    <property type="nucleotide sequence ID" value="NZ_CABTJG010000013.1"/>
</dbReference>
<gene>
    <name evidence="11" type="ORF">KL86DYS2_12259</name>
</gene>
<dbReference type="GO" id="GO:0008616">
    <property type="term" value="P:tRNA queuosine(34) biosynthetic process"/>
    <property type="evidence" value="ECO:0007669"/>
    <property type="project" value="UniProtKB-KW"/>
</dbReference>
<dbReference type="EC" id="4.-.-.-" evidence="8"/>
<dbReference type="GO" id="GO:0046872">
    <property type="term" value="F:metal ion binding"/>
    <property type="evidence" value="ECO:0007669"/>
    <property type="project" value="UniProtKB-KW"/>
</dbReference>
<comment type="cofactor">
    <cofactor evidence="8 10">
        <name>Zn(2+)</name>
        <dbReference type="ChEBI" id="CHEBI:29105"/>
    </cofactor>
    <text evidence="8 10">Binds 1 zinc ion per subunit.</text>
</comment>
<evidence type="ECO:0000256" key="1">
    <source>
        <dbReference type="ARBA" id="ARBA00005061"/>
    </source>
</evidence>
<protein>
    <recommendedName>
        <fullName evidence="3 8">6-carboxy-5,6,7,8-tetrahydropterin synthase</fullName>
        <ecNumber evidence="8">4.-.-.-</ecNumber>
    </recommendedName>
</protein>
<dbReference type="GO" id="GO:0070497">
    <property type="term" value="F:6-carboxytetrahydropterin synthase activity"/>
    <property type="evidence" value="ECO:0007669"/>
    <property type="project" value="UniProtKB-EC"/>
</dbReference>
<accession>A0A212JSY3</accession>
<comment type="pathway">
    <text evidence="1 8">Purine metabolism; 7-cyano-7-deazaguanine biosynthesis.</text>
</comment>
<feature type="active site" description="Charge relay system" evidence="9">
    <location>
        <position position="107"/>
    </location>
</feature>
<keyword evidence="5 8" id="KW-0862">Zinc</keyword>
<evidence type="ECO:0000256" key="9">
    <source>
        <dbReference type="PIRSR" id="PIRSR006113-1"/>
    </source>
</evidence>
<keyword evidence="8" id="KW-0671">Queuosine biosynthesis</keyword>
<dbReference type="NCBIfam" id="TIGR03367">
    <property type="entry name" value="queuosine_QueD"/>
    <property type="match status" value="1"/>
</dbReference>
<dbReference type="InterPro" id="IPR038418">
    <property type="entry name" value="6-PTP_synth/QueD_sf"/>
</dbReference>
<comment type="similarity">
    <text evidence="2 8">Belongs to the PTPS family. QueD subfamily.</text>
</comment>
<dbReference type="Pfam" id="PF01242">
    <property type="entry name" value="PTPS"/>
    <property type="match status" value="1"/>
</dbReference>
<evidence type="ECO:0000256" key="8">
    <source>
        <dbReference type="PIRNR" id="PIRNR006113"/>
    </source>
</evidence>
<evidence type="ECO:0000256" key="7">
    <source>
        <dbReference type="ARBA" id="ARBA00048807"/>
    </source>
</evidence>
<feature type="binding site" evidence="10">
    <location>
        <position position="29"/>
    </location>
    <ligand>
        <name>Zn(2+)</name>
        <dbReference type="ChEBI" id="CHEBI:29105"/>
    </ligand>
</feature>
<dbReference type="PANTHER" id="PTHR12589:SF7">
    <property type="entry name" value="6-PYRUVOYL TETRAHYDROBIOPTERIN SYNTHASE"/>
    <property type="match status" value="1"/>
</dbReference>
<feature type="active site" description="Proton acceptor" evidence="9">
    <location>
        <position position="25"/>
    </location>
</feature>
<sequence>MYKISKQFSFSASHILEGLPQEHPCSRLHGHNYVITVHLKSKELNQVGFIKDYRELDSVKKYIDEKLDHRHLNDVLSFNPTAENIARYLYDTFVADIPELYAVEVSETPKTTAIYEADSK</sequence>
<dbReference type="Gene3D" id="3.30.479.10">
    <property type="entry name" value="6-pyruvoyl tetrahydropterin synthase/QueD"/>
    <property type="match status" value="1"/>
</dbReference>
<feature type="active site" description="Charge relay system" evidence="9">
    <location>
        <position position="69"/>
    </location>
</feature>
<dbReference type="InterPro" id="IPR007115">
    <property type="entry name" value="6-PTP_synth/QueD"/>
</dbReference>
<dbReference type="SUPFAM" id="SSF55620">
    <property type="entry name" value="Tetrahydrobiopterin biosynthesis enzymes-like"/>
    <property type="match status" value="1"/>
</dbReference>
<keyword evidence="6 8" id="KW-0456">Lyase</keyword>
<name>A0A212JSY3_9BACT</name>
<evidence type="ECO:0000256" key="2">
    <source>
        <dbReference type="ARBA" id="ARBA00008900"/>
    </source>
</evidence>
<reference evidence="11" key="1">
    <citation type="submission" date="2016-04" db="EMBL/GenBank/DDBJ databases">
        <authorList>
            <person name="Evans L.H."/>
            <person name="Alamgir A."/>
            <person name="Owens N."/>
            <person name="Weber N.D."/>
            <person name="Virtaneva K."/>
            <person name="Barbian K."/>
            <person name="Babar A."/>
            <person name="Rosenke K."/>
        </authorList>
    </citation>
    <scope>NUCLEOTIDE SEQUENCE</scope>
    <source>
        <strain evidence="11">86-2</strain>
    </source>
</reference>
<evidence type="ECO:0000256" key="10">
    <source>
        <dbReference type="PIRSR" id="PIRSR006113-2"/>
    </source>
</evidence>
<feature type="binding site" evidence="10">
    <location>
        <position position="31"/>
    </location>
    <ligand>
        <name>Zn(2+)</name>
        <dbReference type="ChEBI" id="CHEBI:29105"/>
    </ligand>
</feature>
<evidence type="ECO:0000313" key="11">
    <source>
        <dbReference type="EMBL" id="SBW02467.1"/>
    </source>
</evidence>
<evidence type="ECO:0000256" key="3">
    <source>
        <dbReference type="ARBA" id="ARBA00018141"/>
    </source>
</evidence>
<dbReference type="UniPathway" id="UPA00391"/>
<comment type="catalytic activity">
    <reaction evidence="7 8">
        <text>7,8-dihydroneopterin 3'-triphosphate + H2O = 6-carboxy-5,6,7,8-tetrahydropterin + triphosphate + acetaldehyde + 2 H(+)</text>
        <dbReference type="Rhea" id="RHEA:27966"/>
        <dbReference type="ChEBI" id="CHEBI:15343"/>
        <dbReference type="ChEBI" id="CHEBI:15377"/>
        <dbReference type="ChEBI" id="CHEBI:15378"/>
        <dbReference type="ChEBI" id="CHEBI:18036"/>
        <dbReference type="ChEBI" id="CHEBI:58462"/>
        <dbReference type="ChEBI" id="CHEBI:61032"/>
        <dbReference type="EC" id="4.1.2.50"/>
    </reaction>
</comment>
<dbReference type="PANTHER" id="PTHR12589">
    <property type="entry name" value="PYRUVOYL TETRAHYDROBIOPTERIN SYNTHASE"/>
    <property type="match status" value="1"/>
</dbReference>
<evidence type="ECO:0000256" key="4">
    <source>
        <dbReference type="ARBA" id="ARBA00022723"/>
    </source>
</evidence>
<feature type="binding site" evidence="10">
    <location>
        <position position="14"/>
    </location>
    <ligand>
        <name>Zn(2+)</name>
        <dbReference type="ChEBI" id="CHEBI:29105"/>
    </ligand>
</feature>
<keyword evidence="4 8" id="KW-0479">Metal-binding</keyword>
<proteinExistence type="inferred from homology"/>
<evidence type="ECO:0000256" key="6">
    <source>
        <dbReference type="ARBA" id="ARBA00023239"/>
    </source>
</evidence>
<dbReference type="AlphaFoldDB" id="A0A212JSY3"/>